<dbReference type="PANTHER" id="PTHR36924">
    <property type="entry name" value="ANTITOXIN HIGA-1"/>
    <property type="match status" value="1"/>
</dbReference>
<dbReference type="EMBL" id="NISI01000014">
    <property type="protein sequence ID" value="OWR00754.1"/>
    <property type="molecule type" value="Genomic_DNA"/>
</dbReference>
<evidence type="ECO:0000256" key="1">
    <source>
        <dbReference type="ARBA" id="ARBA00023125"/>
    </source>
</evidence>
<comment type="caution">
    <text evidence="3">The sequence shown here is derived from an EMBL/GenBank/DDBJ whole genome shotgun (WGS) entry which is preliminary data.</text>
</comment>
<dbReference type="Gene3D" id="1.10.260.40">
    <property type="entry name" value="lambda repressor-like DNA-binding domains"/>
    <property type="match status" value="1"/>
</dbReference>
<name>A0A254MZF1_9BURK</name>
<evidence type="ECO:0000259" key="2">
    <source>
        <dbReference type="PROSITE" id="PS50943"/>
    </source>
</evidence>
<dbReference type="SMART" id="SM00530">
    <property type="entry name" value="HTH_XRE"/>
    <property type="match status" value="1"/>
</dbReference>
<dbReference type="InterPro" id="IPR001387">
    <property type="entry name" value="Cro/C1-type_HTH"/>
</dbReference>
<feature type="domain" description="HTH cro/C1-type" evidence="2">
    <location>
        <begin position="40"/>
        <end position="85"/>
    </location>
</feature>
<evidence type="ECO:0000313" key="4">
    <source>
        <dbReference type="Proteomes" id="UP000197446"/>
    </source>
</evidence>
<dbReference type="InterPro" id="IPR013430">
    <property type="entry name" value="Toxin_antidote_HigA"/>
</dbReference>
<dbReference type="GO" id="GO:0003677">
    <property type="term" value="F:DNA binding"/>
    <property type="evidence" value="ECO:0007669"/>
    <property type="project" value="UniProtKB-KW"/>
</dbReference>
<dbReference type="NCBIfam" id="TIGR02607">
    <property type="entry name" value="antidote_HigA"/>
    <property type="match status" value="1"/>
</dbReference>
<reference evidence="3 4" key="1">
    <citation type="journal article" date="2007" name="Int. J. Syst. Evol. Microbiol.">
        <title>Description of Pelomonas aquatica sp. nov. and Pelomonas puraquae sp. nov., isolated from industrial and haemodialysis water.</title>
        <authorList>
            <person name="Gomila M."/>
            <person name="Bowien B."/>
            <person name="Falsen E."/>
            <person name="Moore E.R."/>
            <person name="Lalucat J."/>
        </authorList>
    </citation>
    <scope>NUCLEOTIDE SEQUENCE [LARGE SCALE GENOMIC DNA]</scope>
    <source>
        <strain evidence="3 4">CCUG 52769</strain>
    </source>
</reference>
<dbReference type="CDD" id="cd00093">
    <property type="entry name" value="HTH_XRE"/>
    <property type="match status" value="1"/>
</dbReference>
<dbReference type="InterPro" id="IPR010982">
    <property type="entry name" value="Lambda_DNA-bd_dom_sf"/>
</dbReference>
<sequence>MSFVQRTGQHLRHPPAGVPVRLPPHPGRFLQRHYLAPLAMNQSDAARRLGMSRRRLHELVHGQRAVSPDTALRCALVFGSDAAFLLAMQSAWDSFHAWKQMRAQSRLLPQP</sequence>
<dbReference type="Proteomes" id="UP000197446">
    <property type="component" value="Unassembled WGS sequence"/>
</dbReference>
<dbReference type="PROSITE" id="PS50943">
    <property type="entry name" value="HTH_CROC1"/>
    <property type="match status" value="1"/>
</dbReference>
<dbReference type="PANTHER" id="PTHR36924:SF1">
    <property type="entry name" value="ANTITOXIN HIGA-1"/>
    <property type="match status" value="1"/>
</dbReference>
<protein>
    <submittedName>
        <fullName evidence="3">Addiction module antidote protein, HigA family</fullName>
    </submittedName>
</protein>
<gene>
    <name evidence="3" type="primary">higA</name>
    <name evidence="3" type="ORF">CDO81_23745</name>
</gene>
<dbReference type="RefSeq" id="WP_088485742.1">
    <property type="nucleotide sequence ID" value="NZ_NISI01000014.1"/>
</dbReference>
<dbReference type="SUPFAM" id="SSF47413">
    <property type="entry name" value="lambda repressor-like DNA-binding domains"/>
    <property type="match status" value="1"/>
</dbReference>
<keyword evidence="4" id="KW-1185">Reference proteome</keyword>
<proteinExistence type="predicted"/>
<accession>A0A254MZF1</accession>
<evidence type="ECO:0000313" key="3">
    <source>
        <dbReference type="EMBL" id="OWR00754.1"/>
    </source>
</evidence>
<keyword evidence="1" id="KW-0238">DNA-binding</keyword>
<dbReference type="Pfam" id="PF01381">
    <property type="entry name" value="HTH_3"/>
    <property type="match status" value="1"/>
</dbReference>
<organism evidence="3 4">
    <name type="scientific">Roseateles puraquae</name>
    <dbReference type="NCBI Taxonomy" id="431059"/>
    <lineage>
        <taxon>Bacteria</taxon>
        <taxon>Pseudomonadati</taxon>
        <taxon>Pseudomonadota</taxon>
        <taxon>Betaproteobacteria</taxon>
        <taxon>Burkholderiales</taxon>
        <taxon>Sphaerotilaceae</taxon>
        <taxon>Roseateles</taxon>
    </lineage>
</organism>
<dbReference type="AlphaFoldDB" id="A0A254MZF1"/>